<comment type="caution">
    <text evidence="2">The sequence shown here is derived from an EMBL/GenBank/DDBJ whole genome shotgun (WGS) entry which is preliminary data.</text>
</comment>
<feature type="region of interest" description="Disordered" evidence="1">
    <location>
        <begin position="350"/>
        <end position="414"/>
    </location>
</feature>
<organism evidence="2 3">
    <name type="scientific">Tilletia indica</name>
    <dbReference type="NCBI Taxonomy" id="43049"/>
    <lineage>
        <taxon>Eukaryota</taxon>
        <taxon>Fungi</taxon>
        <taxon>Dikarya</taxon>
        <taxon>Basidiomycota</taxon>
        <taxon>Ustilaginomycotina</taxon>
        <taxon>Exobasidiomycetes</taxon>
        <taxon>Tilletiales</taxon>
        <taxon>Tilletiaceae</taxon>
        <taxon>Tilletia</taxon>
    </lineage>
</organism>
<accession>A0A177T4Q1</accession>
<proteinExistence type="predicted"/>
<dbReference type="EMBL" id="LWDF02001083">
    <property type="protein sequence ID" value="KAE8240460.1"/>
    <property type="molecule type" value="Genomic_DNA"/>
</dbReference>
<reference evidence="2" key="1">
    <citation type="submission" date="2016-04" db="EMBL/GenBank/DDBJ databases">
        <authorList>
            <person name="Nguyen H.D."/>
            <person name="Samba Siva P."/>
            <person name="Cullis J."/>
            <person name="Levesque C.A."/>
            <person name="Hambleton S."/>
        </authorList>
    </citation>
    <scope>NUCLEOTIDE SEQUENCE</scope>
    <source>
        <strain evidence="2">DAOMC 236416</strain>
    </source>
</reference>
<feature type="region of interest" description="Disordered" evidence="1">
    <location>
        <begin position="1"/>
        <end position="20"/>
    </location>
</feature>
<sequence>MPADTTTPATPSTSAPPATTSVEELIERALARQTLKIEEVVRAQLNPHTIRLEEICARLTVLEGRSVPDPVDVSVATGGDTSSSSIPTTTSVSTAHIVEAPQVPLPSSIPTAAPSQLPSRFRDSAREAWDGMTSSERSAWRAYHAGIGQQAPPPPAAQPPIPASAPPSSGRPLQCKPELLPKFDGDPRKLEVWISRVRDLVRTNRDPLWDPAVVAVIPNALTGAAARWHAALSDEQIDQHRAVADIFAALRRAFPINHNQARMDAHNRKWRPRSETAMMYAYDKLTMLRTAYGPTAPDELTLSLIIDGLDDSMKPMVRLAASHQNMDDLAHELCEWEPVWRAIHKVKLEESDTEASSASKDTDKPFSSSSKSARPPPSSAVSKPAGERRPPPTLGRYDPSRVIEATATEKRQYRREDGSVMRLNRPCGRCGEEHFDFEHSHLKDGARSFPMVTLADYELDEVTVSNESDF</sequence>
<evidence type="ECO:0008006" key="4">
    <source>
        <dbReference type="Google" id="ProtNLM"/>
    </source>
</evidence>
<feature type="compositionally biased region" description="Pro residues" evidence="1">
    <location>
        <begin position="151"/>
        <end position="165"/>
    </location>
</feature>
<gene>
    <name evidence="2" type="ORF">A4X13_0g7797</name>
</gene>
<name>A0A177T4Q1_9BASI</name>
<evidence type="ECO:0000313" key="3">
    <source>
        <dbReference type="Proteomes" id="UP000077521"/>
    </source>
</evidence>
<reference evidence="2" key="2">
    <citation type="journal article" date="2019" name="IMA Fungus">
        <title>Genome sequencing and comparison of five Tilletia species to identify candidate genes for the detection of regulated species infecting wheat.</title>
        <authorList>
            <person name="Nguyen H.D.T."/>
            <person name="Sultana T."/>
            <person name="Kesanakurti P."/>
            <person name="Hambleton S."/>
        </authorList>
    </citation>
    <scope>NUCLEOTIDE SEQUENCE</scope>
    <source>
        <strain evidence="2">DAOMC 236416</strain>
    </source>
</reference>
<evidence type="ECO:0000313" key="2">
    <source>
        <dbReference type="EMBL" id="KAE8240460.1"/>
    </source>
</evidence>
<dbReference type="Proteomes" id="UP000077521">
    <property type="component" value="Unassembled WGS sequence"/>
</dbReference>
<feature type="compositionally biased region" description="Low complexity" evidence="1">
    <location>
        <begin position="365"/>
        <end position="384"/>
    </location>
</feature>
<feature type="region of interest" description="Disordered" evidence="1">
    <location>
        <begin position="147"/>
        <end position="181"/>
    </location>
</feature>
<evidence type="ECO:0000256" key="1">
    <source>
        <dbReference type="SAM" id="MobiDB-lite"/>
    </source>
</evidence>
<dbReference type="AlphaFoldDB" id="A0A177T4Q1"/>
<keyword evidence="3" id="KW-1185">Reference proteome</keyword>
<protein>
    <recommendedName>
        <fullName evidence="4">Retrotransposon gag domain-containing protein</fullName>
    </recommendedName>
</protein>